<proteinExistence type="inferred from homology"/>
<dbReference type="AlphaFoldDB" id="A0A848C066"/>
<dbReference type="Proteomes" id="UP000591071">
    <property type="component" value="Unassembled WGS sequence"/>
</dbReference>
<keyword evidence="2 5" id="KW-0808">Transferase</keyword>
<dbReference type="PANTHER" id="PTHR43017:SF1">
    <property type="entry name" value="ACETYLTRANSFERASE YJL218W-RELATED"/>
    <property type="match status" value="1"/>
</dbReference>
<keyword evidence="3" id="KW-0677">Repeat</keyword>
<dbReference type="EC" id="2.3.1.-" evidence="5"/>
<evidence type="ECO:0000313" key="8">
    <source>
        <dbReference type="Proteomes" id="UP000591071"/>
    </source>
</evidence>
<evidence type="ECO:0000256" key="1">
    <source>
        <dbReference type="ARBA" id="ARBA00007274"/>
    </source>
</evidence>
<dbReference type="Pfam" id="PF00132">
    <property type="entry name" value="Hexapep"/>
    <property type="match status" value="1"/>
</dbReference>
<dbReference type="InterPro" id="IPR011004">
    <property type="entry name" value="Trimer_LpxA-like_sf"/>
</dbReference>
<organism evidence="7 8">
    <name type="scientific">Megasphaera hexanoica</name>
    <dbReference type="NCBI Taxonomy" id="1675036"/>
    <lineage>
        <taxon>Bacteria</taxon>
        <taxon>Bacillati</taxon>
        <taxon>Bacillota</taxon>
        <taxon>Negativicutes</taxon>
        <taxon>Veillonellales</taxon>
        <taxon>Veillonellaceae</taxon>
        <taxon>Megasphaera</taxon>
    </lineage>
</organism>
<dbReference type="Pfam" id="PF12464">
    <property type="entry name" value="Mac"/>
    <property type="match status" value="1"/>
</dbReference>
<evidence type="ECO:0000259" key="6">
    <source>
        <dbReference type="SMART" id="SM01266"/>
    </source>
</evidence>
<dbReference type="InterPro" id="IPR018357">
    <property type="entry name" value="Hexapep_transf_CS"/>
</dbReference>
<dbReference type="GO" id="GO:0008870">
    <property type="term" value="F:galactoside O-acetyltransferase activity"/>
    <property type="evidence" value="ECO:0007669"/>
    <property type="project" value="TreeGrafter"/>
</dbReference>
<dbReference type="CDD" id="cd03357">
    <property type="entry name" value="LbH_MAT_GAT"/>
    <property type="match status" value="1"/>
</dbReference>
<dbReference type="SUPFAM" id="SSF51161">
    <property type="entry name" value="Trimeric LpxA-like enzymes"/>
    <property type="match status" value="1"/>
</dbReference>
<comment type="caution">
    <text evidence="7">The sequence shown here is derived from an EMBL/GenBank/DDBJ whole genome shotgun (WGS) entry which is preliminary data.</text>
</comment>
<evidence type="ECO:0000256" key="3">
    <source>
        <dbReference type="ARBA" id="ARBA00022737"/>
    </source>
</evidence>
<dbReference type="InterPro" id="IPR039369">
    <property type="entry name" value="LacA-like"/>
</dbReference>
<comment type="similarity">
    <text evidence="1 5">Belongs to the transferase hexapeptide repeat family.</text>
</comment>
<dbReference type="InterPro" id="IPR001451">
    <property type="entry name" value="Hexapep"/>
</dbReference>
<dbReference type="RefSeq" id="WP_170087715.1">
    <property type="nucleotide sequence ID" value="NZ_JABAFG010000013.1"/>
</dbReference>
<dbReference type="PROSITE" id="PS00101">
    <property type="entry name" value="HEXAPEP_TRANSFERASES"/>
    <property type="match status" value="1"/>
</dbReference>
<dbReference type="Gene3D" id="2.160.10.10">
    <property type="entry name" value="Hexapeptide repeat proteins"/>
    <property type="match status" value="1"/>
</dbReference>
<keyword evidence="4 5" id="KW-0012">Acyltransferase</keyword>
<protein>
    <recommendedName>
        <fullName evidence="5">Acetyltransferase</fullName>
        <ecNumber evidence="5">2.3.1.-</ecNumber>
    </recommendedName>
</protein>
<name>A0A848C066_9FIRM</name>
<sequence length="213" mass="24101">MTEEEKIFSGHIFNNRCSELVEIKRRTHRLCREYNRLDETDPARTDIMRQVMGSIGRIFYFQGPLQFNYGCHTFIGENFFANFNLVVMDDARVFIGDNVCIGPNVSLLATNHPLLPQERLGLSEEGRMTMAEFAEDIHIGNNVWIAANVAVLGGVHIGDNVVVGAGSVVTKDIPDNYLAFGVPCKPIRPITVDDSQAWRILPEDREFFRNNLK</sequence>
<reference evidence="7 8" key="1">
    <citation type="submission" date="2020-04" db="EMBL/GenBank/DDBJ databases">
        <authorList>
            <person name="Hitch T.C.A."/>
            <person name="Wylensek D."/>
            <person name="Clavel T."/>
        </authorList>
    </citation>
    <scope>NUCLEOTIDE SEQUENCE [LARGE SCALE GENOMIC DNA]</scope>
    <source>
        <strain evidence="7 8">Oil-RF-744-FAT-WT-6-1</strain>
    </source>
</reference>
<evidence type="ECO:0000313" key="7">
    <source>
        <dbReference type="EMBL" id="NME28679.1"/>
    </source>
</evidence>
<gene>
    <name evidence="7" type="ORF">HF872_08605</name>
</gene>
<dbReference type="PANTHER" id="PTHR43017">
    <property type="entry name" value="GALACTOSIDE O-ACETYLTRANSFERASE"/>
    <property type="match status" value="1"/>
</dbReference>
<evidence type="ECO:0000256" key="5">
    <source>
        <dbReference type="RuleBase" id="RU367021"/>
    </source>
</evidence>
<dbReference type="InterPro" id="IPR024688">
    <property type="entry name" value="Mac_dom"/>
</dbReference>
<evidence type="ECO:0000256" key="2">
    <source>
        <dbReference type="ARBA" id="ARBA00022679"/>
    </source>
</evidence>
<evidence type="ECO:0000256" key="4">
    <source>
        <dbReference type="ARBA" id="ARBA00023315"/>
    </source>
</evidence>
<feature type="domain" description="Maltose/galactoside acetyltransferase" evidence="6">
    <location>
        <begin position="4"/>
        <end position="57"/>
    </location>
</feature>
<accession>A0A848C066</accession>
<dbReference type="SMART" id="SM01266">
    <property type="entry name" value="Mac"/>
    <property type="match status" value="1"/>
</dbReference>
<dbReference type="EMBL" id="JABAFG010000013">
    <property type="protein sequence ID" value="NME28679.1"/>
    <property type="molecule type" value="Genomic_DNA"/>
</dbReference>